<evidence type="ECO:0000313" key="1">
    <source>
        <dbReference type="EMBL" id="KAI9915544.1"/>
    </source>
</evidence>
<dbReference type="Proteomes" id="UP001163321">
    <property type="component" value="Chromosome 3"/>
</dbReference>
<proteinExistence type="predicted"/>
<comment type="caution">
    <text evidence="1">The sequence shown here is derived from an EMBL/GenBank/DDBJ whole genome shotgun (WGS) entry which is preliminary data.</text>
</comment>
<gene>
    <name evidence="1" type="ORF">PsorP6_008262</name>
</gene>
<keyword evidence="2" id="KW-1185">Reference proteome</keyword>
<sequence length="893" mass="100797">MLQGLRRTIGRYAPIGGVREAPEDECKQEQEALKDNAMPLEAAVWHFTRQARALTRLEHEMRQMLDQIQVAFTSMVTVAEIFCETCSADEDETCGRDYKAAMKQIEQEDVERMEQSIRFTILDPLQARLERYDQLKKDIHVWEKLNAESKTLRAVTLKMQSSRLEDHEKRIHAELDLHRVATLLQETEAALLPQLEDAIQSGAATTSDLFNSMVSHRLQVAIFFRDANETVQSSLSSPEQEILVEANQTYKLSTTMRYDPYSVSSSKLNKLSSQASDGWTEVEGSSSSIALDGVEAISGSDEDDESNISSNAVEEFEAGKMPRIMKTSAVVESTVDMFKPVNVSPHNGQRAKEKNALDEQSSKMLRLTSTQAANFKAATPRRTVSVLSSIRKTIRGTFNYASAEARMIRQTSAPIPGPAVGSIQNTAILARKNGEHLFIISPPPSDWIAIEDCLWEIDVREARFIGKPLLQTECISSETNDLLSKLFRKVCVFVVFYVAFTKLADNEALCFECLSFLRVEDLARLSKVNFWLHSRLLDSAPIWKKCIRLGGLSPTIRSSLWLSVFYESTPWRSCGIASHCLSAERRSSMYDQLMTKVEMKVAEGLVQGGLPLSDDNPQLAVWFREIDVDVVRTCHRKSDAKASLHSFPTVPAAAVDKSHQVSVESILTDIVNTIVKTEENDGASHGRSTQDLSDAKHTVLEAKVRRVLRAYVVYNPRVGYCQGMSFLVRLLAEVADDEANIFWLFVGFSEPENNRNLYEPGMAVLQPYLSKFEMLFASHMPELYAHLQVEGVHVATFCTRWFLTFFSSFETLPPKLVTHLLDIFILDGWRIMFSVSLVILNELQPQLRKCDMEGILRILQFPRSYMPEPDSLRQRQLVRHALAYSVSRAMNSI</sequence>
<dbReference type="EMBL" id="CM047582">
    <property type="protein sequence ID" value="KAI9915544.1"/>
    <property type="molecule type" value="Genomic_DNA"/>
</dbReference>
<protein>
    <submittedName>
        <fullName evidence="1">Uncharacterized protein</fullName>
    </submittedName>
</protein>
<evidence type="ECO:0000313" key="2">
    <source>
        <dbReference type="Proteomes" id="UP001163321"/>
    </source>
</evidence>
<reference evidence="1 2" key="1">
    <citation type="journal article" date="2022" name="bioRxiv">
        <title>The genome of the oomycete Peronosclerospora sorghi, a cosmopolitan pathogen of maize and sorghum, is inflated with dispersed pseudogenes.</title>
        <authorList>
            <person name="Fletcher K."/>
            <person name="Martin F."/>
            <person name="Isakeit T."/>
            <person name="Cavanaugh K."/>
            <person name="Magill C."/>
            <person name="Michelmore R."/>
        </authorList>
    </citation>
    <scope>NUCLEOTIDE SEQUENCE [LARGE SCALE GENOMIC DNA]</scope>
    <source>
        <strain evidence="1">P6</strain>
    </source>
</reference>
<organism evidence="1 2">
    <name type="scientific">Peronosclerospora sorghi</name>
    <dbReference type="NCBI Taxonomy" id="230839"/>
    <lineage>
        <taxon>Eukaryota</taxon>
        <taxon>Sar</taxon>
        <taxon>Stramenopiles</taxon>
        <taxon>Oomycota</taxon>
        <taxon>Peronosporomycetes</taxon>
        <taxon>Peronosporales</taxon>
        <taxon>Peronosporaceae</taxon>
        <taxon>Peronosclerospora</taxon>
    </lineage>
</organism>
<name>A0ACC0WBS0_9STRA</name>
<accession>A0ACC0WBS0</accession>